<dbReference type="EMBL" id="QGGO01000030">
    <property type="protein sequence ID" value="PWK18421.1"/>
    <property type="molecule type" value="Genomic_DNA"/>
</dbReference>
<keyword evidence="3" id="KW-1185">Reference proteome</keyword>
<dbReference type="InterPro" id="IPR051693">
    <property type="entry name" value="UPF0046_metallophosphoest"/>
</dbReference>
<dbReference type="Pfam" id="PF00149">
    <property type="entry name" value="Metallophos"/>
    <property type="match status" value="1"/>
</dbReference>
<name>A0A316DJX1_9BACT</name>
<comment type="caution">
    <text evidence="2">The sequence shown here is derived from an EMBL/GenBank/DDBJ whole genome shotgun (WGS) entry which is preliminary data.</text>
</comment>
<dbReference type="Gene3D" id="3.60.21.10">
    <property type="match status" value="1"/>
</dbReference>
<evidence type="ECO:0000313" key="3">
    <source>
        <dbReference type="Proteomes" id="UP000245489"/>
    </source>
</evidence>
<organism evidence="2 3">
    <name type="scientific">Arcicella aurantiaca</name>
    <dbReference type="NCBI Taxonomy" id="591202"/>
    <lineage>
        <taxon>Bacteria</taxon>
        <taxon>Pseudomonadati</taxon>
        <taxon>Bacteroidota</taxon>
        <taxon>Cytophagia</taxon>
        <taxon>Cytophagales</taxon>
        <taxon>Flectobacillaceae</taxon>
        <taxon>Arcicella</taxon>
    </lineage>
</organism>
<dbReference type="PANTHER" id="PTHR12905:SF0">
    <property type="entry name" value="CALCINEURIN-LIKE PHOSPHOESTERASE DOMAIN-CONTAINING PROTEIN"/>
    <property type="match status" value="1"/>
</dbReference>
<dbReference type="Proteomes" id="UP000245489">
    <property type="component" value="Unassembled WGS sequence"/>
</dbReference>
<evidence type="ECO:0000259" key="1">
    <source>
        <dbReference type="Pfam" id="PF00149"/>
    </source>
</evidence>
<dbReference type="RefSeq" id="WP_109744782.1">
    <property type="nucleotide sequence ID" value="NZ_QGGO01000030.1"/>
</dbReference>
<reference evidence="2 3" key="1">
    <citation type="submission" date="2018-05" db="EMBL/GenBank/DDBJ databases">
        <title>Genomic Encyclopedia of Archaeal and Bacterial Type Strains, Phase II (KMG-II): from individual species to whole genera.</title>
        <authorList>
            <person name="Goeker M."/>
        </authorList>
    </citation>
    <scope>NUCLEOTIDE SEQUENCE [LARGE SCALE GENOMIC DNA]</scope>
    <source>
        <strain evidence="2 3">DSM 22214</strain>
    </source>
</reference>
<dbReference type="CDD" id="cd07379">
    <property type="entry name" value="MPP_239FB"/>
    <property type="match status" value="1"/>
</dbReference>
<accession>A0A316DJX1</accession>
<protein>
    <submittedName>
        <fullName evidence="2">Icc-related predicted phosphoesterase</fullName>
    </submittedName>
</protein>
<dbReference type="SUPFAM" id="SSF56300">
    <property type="entry name" value="Metallo-dependent phosphatases"/>
    <property type="match status" value="1"/>
</dbReference>
<dbReference type="OrthoDB" id="332939at2"/>
<dbReference type="PANTHER" id="PTHR12905">
    <property type="entry name" value="METALLOPHOSPHOESTERASE"/>
    <property type="match status" value="1"/>
</dbReference>
<dbReference type="InterPro" id="IPR004843">
    <property type="entry name" value="Calcineurin-like_PHP"/>
</dbReference>
<proteinExistence type="predicted"/>
<sequence length="207" mass="23887">MKIVCISDTHSLQHKMTIPDGDLLIHAGDISSRGKIEEVEMFNEWMGALPHRHKVMIAGNHDFFFEKYPKQVKRVITNIEYLNDSGTTIEGLKIWGSPVQPWFYDWAFNRKRGQDIRKHWDLIPTETDILITHGPPYGILDQTIRGEKVGCEDLTDIVQNRVKPRLHVFGHIHEAYGQEQIGETLYVNASMVDLAYRPVREAIVLEL</sequence>
<dbReference type="InterPro" id="IPR029052">
    <property type="entry name" value="Metallo-depent_PP-like"/>
</dbReference>
<dbReference type="GO" id="GO:0016787">
    <property type="term" value="F:hydrolase activity"/>
    <property type="evidence" value="ECO:0007669"/>
    <property type="project" value="InterPro"/>
</dbReference>
<dbReference type="AlphaFoldDB" id="A0A316DJX1"/>
<gene>
    <name evidence="2" type="ORF">LV89_04120</name>
</gene>
<evidence type="ECO:0000313" key="2">
    <source>
        <dbReference type="EMBL" id="PWK18421.1"/>
    </source>
</evidence>
<feature type="domain" description="Calcineurin-like phosphoesterase" evidence="1">
    <location>
        <begin position="1"/>
        <end position="174"/>
    </location>
</feature>